<dbReference type="InterPro" id="IPR011701">
    <property type="entry name" value="MFS"/>
</dbReference>
<accession>A0A8H4RNC4</accession>
<dbReference type="PANTHER" id="PTHR23504">
    <property type="entry name" value="MAJOR FACILITATOR SUPERFAMILY DOMAIN-CONTAINING PROTEIN 10"/>
    <property type="match status" value="1"/>
</dbReference>
<evidence type="ECO:0000259" key="8">
    <source>
        <dbReference type="PROSITE" id="PS50850"/>
    </source>
</evidence>
<dbReference type="InterPro" id="IPR020846">
    <property type="entry name" value="MFS_dom"/>
</dbReference>
<comment type="subcellular location">
    <subcellularLocation>
        <location evidence="1">Membrane</location>
        <topology evidence="1">Multi-pass membrane protein</topology>
    </subcellularLocation>
</comment>
<reference evidence="9 10" key="1">
    <citation type="submission" date="2020-03" db="EMBL/GenBank/DDBJ databases">
        <title>Draft Genome Sequence of Cudoniella acicularis.</title>
        <authorList>
            <person name="Buettner E."/>
            <person name="Kellner H."/>
        </authorList>
    </citation>
    <scope>NUCLEOTIDE SEQUENCE [LARGE SCALE GENOMIC DNA]</scope>
    <source>
        <strain evidence="9 10">DSM 108380</strain>
    </source>
</reference>
<dbReference type="EMBL" id="JAAMPI010000286">
    <property type="protein sequence ID" value="KAF4633137.1"/>
    <property type="molecule type" value="Genomic_DNA"/>
</dbReference>
<evidence type="ECO:0000256" key="6">
    <source>
        <dbReference type="SAM" id="MobiDB-lite"/>
    </source>
</evidence>
<keyword evidence="4 7" id="KW-1133">Transmembrane helix</keyword>
<dbReference type="InterPro" id="IPR001958">
    <property type="entry name" value="Tet-R_TetA/multi-R_MdtG-like"/>
</dbReference>
<dbReference type="OrthoDB" id="419616at2759"/>
<protein>
    <recommendedName>
        <fullName evidence="8">Major facilitator superfamily (MFS) profile domain-containing protein</fullName>
    </recommendedName>
</protein>
<dbReference type="AlphaFoldDB" id="A0A8H4RNC4"/>
<feature type="transmembrane region" description="Helical" evidence="7">
    <location>
        <begin position="212"/>
        <end position="230"/>
    </location>
</feature>
<name>A0A8H4RNC4_9HELO</name>
<sequence length="232" mass="25559">MAVDTSESAATSEVTPLLIPSQSDGGSYTQPENNKINHYDEDAPMPTMQIVMLCYVRMVEPIAFFSIFPFTNQMLLNTGNVSQEDVGFYSGWIESTFSLTQMLLMISWGRASDLYGRKPVLVFFLAGVTIATTLFGLPKTVWQMILFRCVAGIFAGTIATVRAMISENMTRKTQALTFSWFAFTAFTGTFLGPLVGGVLANPAEQYPSVFGGFQFFINYPYALATIGTVFSH</sequence>
<dbReference type="Gene3D" id="1.20.1250.20">
    <property type="entry name" value="MFS general substrate transporter like domains"/>
    <property type="match status" value="1"/>
</dbReference>
<proteinExistence type="predicted"/>
<feature type="transmembrane region" description="Helical" evidence="7">
    <location>
        <begin position="50"/>
        <end position="68"/>
    </location>
</feature>
<evidence type="ECO:0000313" key="10">
    <source>
        <dbReference type="Proteomes" id="UP000566819"/>
    </source>
</evidence>
<organism evidence="9 10">
    <name type="scientific">Cudoniella acicularis</name>
    <dbReference type="NCBI Taxonomy" id="354080"/>
    <lineage>
        <taxon>Eukaryota</taxon>
        <taxon>Fungi</taxon>
        <taxon>Dikarya</taxon>
        <taxon>Ascomycota</taxon>
        <taxon>Pezizomycotina</taxon>
        <taxon>Leotiomycetes</taxon>
        <taxon>Helotiales</taxon>
        <taxon>Tricladiaceae</taxon>
        <taxon>Cudoniella</taxon>
    </lineage>
</organism>
<dbReference type="Proteomes" id="UP000566819">
    <property type="component" value="Unassembled WGS sequence"/>
</dbReference>
<evidence type="ECO:0000256" key="1">
    <source>
        <dbReference type="ARBA" id="ARBA00004141"/>
    </source>
</evidence>
<dbReference type="SUPFAM" id="SSF103473">
    <property type="entry name" value="MFS general substrate transporter"/>
    <property type="match status" value="1"/>
</dbReference>
<feature type="transmembrane region" description="Helical" evidence="7">
    <location>
        <begin position="177"/>
        <end position="200"/>
    </location>
</feature>
<dbReference type="GO" id="GO:0016020">
    <property type="term" value="C:membrane"/>
    <property type="evidence" value="ECO:0007669"/>
    <property type="project" value="UniProtKB-SubCell"/>
</dbReference>
<dbReference type="InterPro" id="IPR036259">
    <property type="entry name" value="MFS_trans_sf"/>
</dbReference>
<dbReference type="Pfam" id="PF07690">
    <property type="entry name" value="MFS_1"/>
    <property type="match status" value="1"/>
</dbReference>
<evidence type="ECO:0000256" key="2">
    <source>
        <dbReference type="ARBA" id="ARBA00022448"/>
    </source>
</evidence>
<dbReference type="PANTHER" id="PTHR23504:SF3">
    <property type="entry name" value="MAJOR FACILITATOR SUPERFAMILY (MFS) PROFILE DOMAIN-CONTAINING PROTEIN"/>
    <property type="match status" value="1"/>
</dbReference>
<keyword evidence="2" id="KW-0813">Transport</keyword>
<feature type="transmembrane region" description="Helical" evidence="7">
    <location>
        <begin position="120"/>
        <end position="138"/>
    </location>
</feature>
<feature type="domain" description="Major facilitator superfamily (MFS) profile" evidence="8">
    <location>
        <begin position="49"/>
        <end position="232"/>
    </location>
</feature>
<evidence type="ECO:0000256" key="5">
    <source>
        <dbReference type="ARBA" id="ARBA00023136"/>
    </source>
</evidence>
<evidence type="ECO:0000256" key="7">
    <source>
        <dbReference type="SAM" id="Phobius"/>
    </source>
</evidence>
<keyword evidence="5 7" id="KW-0472">Membrane</keyword>
<evidence type="ECO:0000313" key="9">
    <source>
        <dbReference type="EMBL" id="KAF4633137.1"/>
    </source>
</evidence>
<keyword evidence="10" id="KW-1185">Reference proteome</keyword>
<dbReference type="PROSITE" id="PS50850">
    <property type="entry name" value="MFS"/>
    <property type="match status" value="1"/>
</dbReference>
<feature type="transmembrane region" description="Helical" evidence="7">
    <location>
        <begin position="88"/>
        <end position="108"/>
    </location>
</feature>
<feature type="region of interest" description="Disordered" evidence="6">
    <location>
        <begin position="1"/>
        <end position="33"/>
    </location>
</feature>
<dbReference type="PRINTS" id="PR01035">
    <property type="entry name" value="TCRTETA"/>
</dbReference>
<comment type="caution">
    <text evidence="9">The sequence shown here is derived from an EMBL/GenBank/DDBJ whole genome shotgun (WGS) entry which is preliminary data.</text>
</comment>
<keyword evidence="3 7" id="KW-0812">Transmembrane</keyword>
<evidence type="ECO:0000256" key="4">
    <source>
        <dbReference type="ARBA" id="ARBA00022989"/>
    </source>
</evidence>
<gene>
    <name evidence="9" type="ORF">G7Y89_g4992</name>
</gene>
<evidence type="ECO:0000256" key="3">
    <source>
        <dbReference type="ARBA" id="ARBA00022692"/>
    </source>
</evidence>
<dbReference type="GO" id="GO:0022857">
    <property type="term" value="F:transmembrane transporter activity"/>
    <property type="evidence" value="ECO:0007669"/>
    <property type="project" value="InterPro"/>
</dbReference>
<feature type="transmembrane region" description="Helical" evidence="7">
    <location>
        <begin position="144"/>
        <end position="165"/>
    </location>
</feature>